<keyword evidence="7 8" id="KW-0472">Membrane</keyword>
<reference evidence="9" key="1">
    <citation type="submission" date="2023-06" db="EMBL/GenBank/DDBJ databases">
        <title>Survivors Of The Sea: Transcriptome response of Skeletonema marinoi to long-term dormancy.</title>
        <authorList>
            <person name="Pinder M.I.M."/>
            <person name="Kourtchenko O."/>
            <person name="Robertson E.K."/>
            <person name="Larsson T."/>
            <person name="Maumus F."/>
            <person name="Osuna-Cruz C.M."/>
            <person name="Vancaester E."/>
            <person name="Stenow R."/>
            <person name="Vandepoele K."/>
            <person name="Ploug H."/>
            <person name="Bruchert V."/>
            <person name="Godhe A."/>
            <person name="Topel M."/>
        </authorList>
    </citation>
    <scope>NUCLEOTIDE SEQUENCE</scope>
    <source>
        <strain evidence="9">R05AC</strain>
    </source>
</reference>
<evidence type="ECO:0000256" key="3">
    <source>
        <dbReference type="ARBA" id="ARBA00022679"/>
    </source>
</evidence>
<accession>A0AAD8Y9Y9</accession>
<comment type="similarity">
    <text evidence="8">Belongs to the glycosyltransferase 22 family.</text>
</comment>
<dbReference type="Proteomes" id="UP001224775">
    <property type="component" value="Unassembled WGS sequence"/>
</dbReference>
<feature type="transmembrane region" description="Helical" evidence="8">
    <location>
        <begin position="236"/>
        <end position="258"/>
    </location>
</feature>
<feature type="transmembrane region" description="Helical" evidence="8">
    <location>
        <begin position="197"/>
        <end position="216"/>
    </location>
</feature>
<comment type="subcellular location">
    <subcellularLocation>
        <location evidence="1 8">Endoplasmic reticulum membrane</location>
        <topology evidence="1 8">Multi-pass membrane protein</topology>
    </subcellularLocation>
</comment>
<evidence type="ECO:0000256" key="6">
    <source>
        <dbReference type="ARBA" id="ARBA00022989"/>
    </source>
</evidence>
<evidence type="ECO:0000313" key="9">
    <source>
        <dbReference type="EMBL" id="KAK1741667.1"/>
    </source>
</evidence>
<dbReference type="EC" id="2.4.1.-" evidence="8"/>
<dbReference type="GO" id="GO:0005789">
    <property type="term" value="C:endoplasmic reticulum membrane"/>
    <property type="evidence" value="ECO:0007669"/>
    <property type="project" value="UniProtKB-SubCell"/>
</dbReference>
<feature type="transmembrane region" description="Helical" evidence="8">
    <location>
        <begin position="395"/>
        <end position="414"/>
    </location>
</feature>
<keyword evidence="5 8" id="KW-0256">Endoplasmic reticulum</keyword>
<dbReference type="PANTHER" id="PTHR22760">
    <property type="entry name" value="GLYCOSYLTRANSFERASE"/>
    <property type="match status" value="1"/>
</dbReference>
<evidence type="ECO:0000256" key="4">
    <source>
        <dbReference type="ARBA" id="ARBA00022692"/>
    </source>
</evidence>
<feature type="transmembrane region" description="Helical" evidence="8">
    <location>
        <begin position="489"/>
        <end position="508"/>
    </location>
</feature>
<dbReference type="InterPro" id="IPR005599">
    <property type="entry name" value="GPI_mannosylTrfase"/>
</dbReference>
<sequence>MMDQSVRVLDKQSTQNYNENNRKKLFKLFILISIYRLANAWMIRTQFDPDEYWQTLEPAYCLAFSNETTTSPLPLHPQQKYGCALTWEWTRRKISPSPAKTQDISSFQKVIQSAQTAIDLALHGPVRSYVSILPTYWYYLGCRSIFQWASKDDKDSHSVLNKGNAGNRQQSYTTNLVAYTKKIVLQKSTYLISKGPVFLHAVTVAVPTDLSVWIIASRLERLAMHHSHHDIILHWWQSWASWALIFTITSWFNGYALIRTYANSTETMFLMVGVALLGPELFGDASVVKDRQCRHRIQARIAFVLGGLSACVRFTSLAAWIPIGIIIVLREHTTAKQKLGTLFGLCAVNGLLGVVLGCCVDRWVYGFWAVPFLGNFHFNVVLGLGSLYGTHPMLWYIYAGIPAICGIALPMFLWEVLRLLTKTYPRTNDAEGTRSRLTIFWIIASYTILHSFSEHKEFRFLLPVLPLMFILAGHAMVQLLGGMSVYQSKLILVALCLLNYPHLIYLGAIHQRGPLSANAYLASIMNNAAQKDNSNNQFSVHYLMGCHSAPAYSHLHLTDVFVDVDYLDCSPECRSNEDITCESDAFSNDPYEFVQSTYVNTLDGECELEESIDTPSCTNIQRNIPSKQIPSFVVIMQDDASKIEVLLTDKWNATRVASVRHSVASISWYEETHNDVLSFFSLIDIHFEHIDIYSTV</sequence>
<gene>
    <name evidence="9" type="ORF">QTG54_007240</name>
</gene>
<proteinExistence type="inferred from homology"/>
<evidence type="ECO:0000313" key="10">
    <source>
        <dbReference type="Proteomes" id="UP001224775"/>
    </source>
</evidence>
<evidence type="ECO:0000256" key="1">
    <source>
        <dbReference type="ARBA" id="ARBA00004477"/>
    </source>
</evidence>
<feature type="transmembrane region" description="Helical" evidence="8">
    <location>
        <begin position="435"/>
        <end position="452"/>
    </location>
</feature>
<keyword evidence="10" id="KW-1185">Reference proteome</keyword>
<dbReference type="GO" id="GO:0006506">
    <property type="term" value="P:GPI anchor biosynthetic process"/>
    <property type="evidence" value="ECO:0007669"/>
    <property type="project" value="TreeGrafter"/>
</dbReference>
<dbReference type="AlphaFoldDB" id="A0AAD8Y9Y9"/>
<evidence type="ECO:0000256" key="7">
    <source>
        <dbReference type="ARBA" id="ARBA00023136"/>
    </source>
</evidence>
<keyword evidence="2 8" id="KW-0328">Glycosyltransferase</keyword>
<feature type="transmembrane region" description="Helical" evidence="8">
    <location>
        <begin position="301"/>
        <end position="329"/>
    </location>
</feature>
<keyword evidence="4 8" id="KW-0812">Transmembrane</keyword>
<keyword evidence="3 9" id="KW-0808">Transferase</keyword>
<evidence type="ECO:0000256" key="5">
    <source>
        <dbReference type="ARBA" id="ARBA00022824"/>
    </source>
</evidence>
<dbReference type="GO" id="GO:0000026">
    <property type="term" value="F:alpha-1,2-mannosyltransferase activity"/>
    <property type="evidence" value="ECO:0007669"/>
    <property type="project" value="TreeGrafter"/>
</dbReference>
<name>A0AAD8Y9Y9_9STRA</name>
<feature type="transmembrane region" description="Helical" evidence="8">
    <location>
        <begin position="367"/>
        <end position="389"/>
    </location>
</feature>
<dbReference type="EMBL" id="JATAAI010000012">
    <property type="protein sequence ID" value="KAK1741667.1"/>
    <property type="molecule type" value="Genomic_DNA"/>
</dbReference>
<keyword evidence="6 8" id="KW-1133">Transmembrane helix</keyword>
<evidence type="ECO:0000256" key="8">
    <source>
        <dbReference type="RuleBase" id="RU363075"/>
    </source>
</evidence>
<evidence type="ECO:0000256" key="2">
    <source>
        <dbReference type="ARBA" id="ARBA00022676"/>
    </source>
</evidence>
<protein>
    <recommendedName>
        <fullName evidence="8">Mannosyltransferase</fullName>
        <ecNumber evidence="8">2.4.1.-</ecNumber>
    </recommendedName>
</protein>
<feature type="transmembrane region" description="Helical" evidence="8">
    <location>
        <begin position="458"/>
        <end position="477"/>
    </location>
</feature>
<feature type="transmembrane region" description="Helical" evidence="8">
    <location>
        <begin position="341"/>
        <end position="360"/>
    </location>
</feature>
<dbReference type="Pfam" id="PF03901">
    <property type="entry name" value="Glyco_transf_22"/>
    <property type="match status" value="1"/>
</dbReference>
<organism evidence="9 10">
    <name type="scientific">Skeletonema marinoi</name>
    <dbReference type="NCBI Taxonomy" id="267567"/>
    <lineage>
        <taxon>Eukaryota</taxon>
        <taxon>Sar</taxon>
        <taxon>Stramenopiles</taxon>
        <taxon>Ochrophyta</taxon>
        <taxon>Bacillariophyta</taxon>
        <taxon>Coscinodiscophyceae</taxon>
        <taxon>Thalassiosirophycidae</taxon>
        <taxon>Thalassiosirales</taxon>
        <taxon>Skeletonemataceae</taxon>
        <taxon>Skeletonema</taxon>
        <taxon>Skeletonema marinoi-dohrnii complex</taxon>
    </lineage>
</organism>
<comment type="caution">
    <text evidence="9">The sequence shown here is derived from an EMBL/GenBank/DDBJ whole genome shotgun (WGS) entry which is preliminary data.</text>
</comment>
<dbReference type="PANTHER" id="PTHR22760:SF4">
    <property type="entry name" value="GPI MANNOSYLTRANSFERASE 3"/>
    <property type="match status" value="1"/>
</dbReference>